<dbReference type="CDD" id="cd00761">
    <property type="entry name" value="Glyco_tranf_GTA_type"/>
    <property type="match status" value="1"/>
</dbReference>
<name>Q9NFV4_ENTCU</name>
<dbReference type="Pfam" id="PF00535">
    <property type="entry name" value="Glycos_transf_2"/>
    <property type="match status" value="1"/>
</dbReference>
<organism evidence="3">
    <name type="scientific">Entodinium caudatum</name>
    <name type="common">Ciliate</name>
    <dbReference type="NCBI Taxonomy" id="47911"/>
    <lineage>
        <taxon>Eukaryota</taxon>
        <taxon>Sar</taxon>
        <taxon>Alveolata</taxon>
        <taxon>Ciliophora</taxon>
        <taxon>Intramacronucleata</taxon>
        <taxon>Litostomatea</taxon>
        <taxon>Trichostomatia</taxon>
        <taxon>Entodiniomorphida</taxon>
        <taxon>Ophryoscolecidae</taxon>
        <taxon>Entodinium</taxon>
    </lineage>
</organism>
<keyword evidence="1" id="KW-1133">Transmembrane helix</keyword>
<dbReference type="SUPFAM" id="SSF53448">
    <property type="entry name" value="Nucleotide-diphospho-sugar transferases"/>
    <property type="match status" value="1"/>
</dbReference>
<feature type="domain" description="Glycosyltransferase 2-like" evidence="2">
    <location>
        <begin position="98"/>
        <end position="228"/>
    </location>
</feature>
<proteinExistence type="evidence at transcript level"/>
<feature type="non-terminal residue" evidence="3">
    <location>
        <position position="1"/>
    </location>
</feature>
<keyword evidence="1" id="KW-0472">Membrane</keyword>
<accession>Q9NFV4</accession>
<dbReference type="AlphaFoldDB" id="Q9NFV4"/>
<feature type="transmembrane region" description="Helical" evidence="1">
    <location>
        <begin position="12"/>
        <end position="33"/>
    </location>
</feature>
<dbReference type="Gene3D" id="3.90.550.10">
    <property type="entry name" value="Spore Coat Polysaccharide Biosynthesis Protein SpsA, Chain A"/>
    <property type="match status" value="1"/>
</dbReference>
<dbReference type="InterPro" id="IPR001173">
    <property type="entry name" value="Glyco_trans_2-like"/>
</dbReference>
<dbReference type="InterPro" id="IPR050834">
    <property type="entry name" value="Glycosyltransf_2"/>
</dbReference>
<dbReference type="InterPro" id="IPR029044">
    <property type="entry name" value="Nucleotide-diphossugar_trans"/>
</dbReference>
<dbReference type="PANTHER" id="PTHR43685">
    <property type="entry name" value="GLYCOSYLTRANSFERASE"/>
    <property type="match status" value="1"/>
</dbReference>
<dbReference type="PANTHER" id="PTHR43685:SF2">
    <property type="entry name" value="GLYCOSYLTRANSFERASE 2-LIKE DOMAIN-CONTAINING PROTEIN"/>
    <property type="match status" value="1"/>
</dbReference>
<dbReference type="GO" id="GO:0016740">
    <property type="term" value="F:transferase activity"/>
    <property type="evidence" value="ECO:0007669"/>
    <property type="project" value="UniProtKB-KW"/>
</dbReference>
<protein>
    <submittedName>
        <fullName evidence="3">Putative glycosyltransferase</fullName>
    </submittedName>
</protein>
<dbReference type="EMBL" id="AJ270226">
    <property type="protein sequence ID" value="CAB57253.3"/>
    <property type="molecule type" value="mRNA"/>
</dbReference>
<keyword evidence="1" id="KW-0812">Transmembrane</keyword>
<reference evidence="3" key="1">
    <citation type="submission" date="2000-03" db="EMBL/GenBank/DDBJ databases">
        <title>cDNA isolated from an Entodinium caudatum phage expression cDNA library.</title>
        <authorList>
            <person name="Eschenlauer S.C."/>
            <person name="McEwan N.R."/>
            <person name="Wallace R.J."/>
            <person name="Newbold C.J."/>
        </authorList>
    </citation>
    <scope>NUCLEOTIDE SEQUENCE</scope>
</reference>
<evidence type="ECO:0000259" key="2">
    <source>
        <dbReference type="Pfam" id="PF00535"/>
    </source>
</evidence>
<evidence type="ECO:0000256" key="1">
    <source>
        <dbReference type="SAM" id="Phobius"/>
    </source>
</evidence>
<keyword evidence="3" id="KW-0808">Transferase</keyword>
<sequence length="410" mass="48228">RKIIIRKNTGKEIIIHCLKFISILITFFVLISIKSKPKSKFTKEFKPINNTTIIQRKKFIKLSREEAVNNFQKYLEICKNDSLINKKAFVKSKEPIMSAIIPVYNSQDTIKLAIRSIQNQEMENIEIILVNDKADANTTKILEEIKKEDPRISIIYNDKRMSSLYSRCIGVLAAKGKYITFVDHDDMFCDKDVFEVLYDETEEEKYDIVSFLAFENFKNGYKDVRSTVKASKNILTGYQPDIGIYPSKENHPIYNNNALVWGKIIKTEPFKEAVNKFGKERYSTFITWSEDTTLFFMVCTTAQSYKYVEKYGIFHKVYTQSSTSLTGKKERMFGDVFNLETIFDFSKNEYKNFTIDKLLKMKAWSHFTLEDEKIKEYFKSVIKKILNSKYLEEKYKLEIRKAYKGYNLIE</sequence>
<evidence type="ECO:0000313" key="3">
    <source>
        <dbReference type="EMBL" id="CAB57253.3"/>
    </source>
</evidence>